<reference evidence="1 2" key="1">
    <citation type="submission" date="2013-02" db="EMBL/GenBank/DDBJ databases">
        <title>The Genome Annotation of Plasmodium falciparum CAMP/Malaysia.</title>
        <authorList>
            <consortium name="The Broad Institute Genome Sequencing Platform"/>
            <consortium name="The Broad Institute Genome Sequencing Center for Infectious Disease"/>
            <person name="Neafsey D."/>
            <person name="Hoffman S."/>
            <person name="Volkman S."/>
            <person name="Rosenthal P."/>
            <person name="Walker B."/>
            <person name="Young S.K."/>
            <person name="Zeng Q."/>
            <person name="Gargeya S."/>
            <person name="Fitzgerald M."/>
            <person name="Haas B."/>
            <person name="Abouelleil A."/>
            <person name="Allen A.W."/>
            <person name="Alvarado L."/>
            <person name="Arachchi H.M."/>
            <person name="Berlin A.M."/>
            <person name="Chapman S.B."/>
            <person name="Gainer-Dewar J."/>
            <person name="Goldberg J."/>
            <person name="Griggs A."/>
            <person name="Gujja S."/>
            <person name="Hansen M."/>
            <person name="Howarth C."/>
            <person name="Imamovic A."/>
            <person name="Ireland A."/>
            <person name="Larimer J."/>
            <person name="McCowan C."/>
            <person name="Murphy C."/>
            <person name="Pearson M."/>
            <person name="Poon T.W."/>
            <person name="Priest M."/>
            <person name="Roberts A."/>
            <person name="Saif S."/>
            <person name="Shea T."/>
            <person name="Sisk P."/>
            <person name="Sykes S."/>
            <person name="Wortman J."/>
            <person name="Nusbaum C."/>
            <person name="Birren B."/>
        </authorList>
    </citation>
    <scope>NUCLEOTIDE SEQUENCE [LARGE SCALE GENOMIC DNA]</scope>
    <source>
        <strain evidence="1 2">CAMP/Malaysia</strain>
    </source>
</reference>
<evidence type="ECO:0000313" key="1">
    <source>
        <dbReference type="EMBL" id="ETW63248.1"/>
    </source>
</evidence>
<protein>
    <submittedName>
        <fullName evidence="1">Uncharacterized protein</fullName>
    </submittedName>
</protein>
<reference evidence="1 2" key="2">
    <citation type="submission" date="2013-02" db="EMBL/GenBank/DDBJ databases">
        <title>The Genome Sequence of Plasmodium falciparum CAMP/Malaysia.</title>
        <authorList>
            <consortium name="The Broad Institute Genome Sequencing Platform"/>
            <consortium name="The Broad Institute Genome Sequencing Center for Infectious Disease"/>
            <person name="Neafsey D."/>
            <person name="Cheeseman I."/>
            <person name="Volkman S."/>
            <person name="Adams J."/>
            <person name="Walker B."/>
            <person name="Young S.K."/>
            <person name="Zeng Q."/>
            <person name="Gargeya S."/>
            <person name="Fitzgerald M."/>
            <person name="Haas B."/>
            <person name="Abouelleil A."/>
            <person name="Alvarado L."/>
            <person name="Arachchi H.M."/>
            <person name="Berlin A.M."/>
            <person name="Chapman S.B."/>
            <person name="Dewar J."/>
            <person name="Goldberg J."/>
            <person name="Griggs A."/>
            <person name="Gujja S."/>
            <person name="Hansen M."/>
            <person name="Howarth C."/>
            <person name="Imamovic A."/>
            <person name="Larimer J."/>
            <person name="McCowan C."/>
            <person name="Murphy C."/>
            <person name="Neiman D."/>
            <person name="Pearson M."/>
            <person name="Priest M."/>
            <person name="Roberts A."/>
            <person name="Saif S."/>
            <person name="Shea T."/>
            <person name="Sisk P."/>
            <person name="Sykes S."/>
            <person name="Wortman J."/>
            <person name="Nusbaum C."/>
            <person name="Birren B."/>
        </authorList>
    </citation>
    <scope>NUCLEOTIDE SEQUENCE [LARGE SCALE GENOMIC DNA]</scope>
    <source>
        <strain evidence="1 2">CAMP/Malaysia</strain>
    </source>
</reference>
<sequence length="50" mass="6033">MNILYIYIIKEGRNMFNNIIYNHTMLLQPHLYGITKSGYIKIEFLLRTNI</sequence>
<dbReference type="Proteomes" id="UP000030694">
    <property type="component" value="Unassembled WGS sequence"/>
</dbReference>
<name>A0A024XDH6_PLAFC</name>
<organism evidence="1 2">
    <name type="scientific">Plasmodium falciparum (isolate Camp / Malaysia)</name>
    <dbReference type="NCBI Taxonomy" id="5835"/>
    <lineage>
        <taxon>Eukaryota</taxon>
        <taxon>Sar</taxon>
        <taxon>Alveolata</taxon>
        <taxon>Apicomplexa</taxon>
        <taxon>Aconoidasida</taxon>
        <taxon>Haemosporida</taxon>
        <taxon>Plasmodiidae</taxon>
        <taxon>Plasmodium</taxon>
        <taxon>Plasmodium (Laverania)</taxon>
    </lineage>
</organism>
<dbReference type="EMBL" id="KI927479">
    <property type="protein sequence ID" value="ETW63248.1"/>
    <property type="molecule type" value="Genomic_DNA"/>
</dbReference>
<proteinExistence type="predicted"/>
<dbReference type="AlphaFoldDB" id="A0A024XDH6"/>
<gene>
    <name evidence="1" type="ORF">PFMC_00894</name>
</gene>
<accession>A0A024XDH6</accession>
<evidence type="ECO:0000313" key="2">
    <source>
        <dbReference type="Proteomes" id="UP000030694"/>
    </source>
</evidence>